<dbReference type="Gene3D" id="3.40.50.150">
    <property type="entry name" value="Vaccinia Virus protein VP39"/>
    <property type="match status" value="1"/>
</dbReference>
<dbReference type="Proteomes" id="UP000242146">
    <property type="component" value="Unassembled WGS sequence"/>
</dbReference>
<dbReference type="SUPFAM" id="SSF53335">
    <property type="entry name" value="S-adenosyl-L-methionine-dependent methyltransferases"/>
    <property type="match status" value="1"/>
</dbReference>
<dbReference type="InterPro" id="IPR029063">
    <property type="entry name" value="SAM-dependent_MTases_sf"/>
</dbReference>
<protein>
    <recommendedName>
        <fullName evidence="4">Methyltransferase domain-containing protein</fullName>
    </recommendedName>
</protein>
<dbReference type="AlphaFoldDB" id="A0A1X2G897"/>
<evidence type="ECO:0000313" key="6">
    <source>
        <dbReference type="Proteomes" id="UP000242146"/>
    </source>
</evidence>
<keyword evidence="6" id="KW-1185">Reference proteome</keyword>
<evidence type="ECO:0000256" key="2">
    <source>
        <dbReference type="ARBA" id="ARBA00022679"/>
    </source>
</evidence>
<dbReference type="InterPro" id="IPR041698">
    <property type="entry name" value="Methyltransf_25"/>
</dbReference>
<dbReference type="GO" id="GO:0032259">
    <property type="term" value="P:methylation"/>
    <property type="evidence" value="ECO:0007669"/>
    <property type="project" value="UniProtKB-KW"/>
</dbReference>
<keyword evidence="1" id="KW-0489">Methyltransferase</keyword>
<dbReference type="InterPro" id="IPR023576">
    <property type="entry name" value="UbiE/COQ5_MeTrFase_CS"/>
</dbReference>
<feature type="domain" description="Methyltransferase" evidence="4">
    <location>
        <begin position="41"/>
        <end position="131"/>
    </location>
</feature>
<dbReference type="STRING" id="101127.A0A1X2G897"/>
<gene>
    <name evidence="5" type="ORF">DM01DRAFT_1148218</name>
</gene>
<reference evidence="5 6" key="1">
    <citation type="submission" date="2016-07" db="EMBL/GenBank/DDBJ databases">
        <title>Pervasive Adenine N6-methylation of Active Genes in Fungi.</title>
        <authorList>
            <consortium name="DOE Joint Genome Institute"/>
            <person name="Mondo S.J."/>
            <person name="Dannebaum R.O."/>
            <person name="Kuo R.C."/>
            <person name="Labutti K."/>
            <person name="Haridas S."/>
            <person name="Kuo A."/>
            <person name="Salamov A."/>
            <person name="Ahrendt S.R."/>
            <person name="Lipzen A."/>
            <person name="Sullivan W."/>
            <person name="Andreopoulos W.B."/>
            <person name="Clum A."/>
            <person name="Lindquist E."/>
            <person name="Daum C."/>
            <person name="Ramamoorthy G.K."/>
            <person name="Gryganskyi A."/>
            <person name="Culley D."/>
            <person name="Magnuson J.K."/>
            <person name="James T.Y."/>
            <person name="O'Malley M.A."/>
            <person name="Stajich J.E."/>
            <person name="Spatafora J.W."/>
            <person name="Visel A."/>
            <person name="Grigoriev I.V."/>
        </authorList>
    </citation>
    <scope>NUCLEOTIDE SEQUENCE [LARGE SCALE GENOMIC DNA]</scope>
    <source>
        <strain evidence="5 6">NRRL 3301</strain>
    </source>
</reference>
<evidence type="ECO:0000256" key="3">
    <source>
        <dbReference type="ARBA" id="ARBA00022691"/>
    </source>
</evidence>
<proteinExistence type="predicted"/>
<dbReference type="EMBL" id="MCGT01000036">
    <property type="protein sequence ID" value="ORX46794.1"/>
    <property type="molecule type" value="Genomic_DNA"/>
</dbReference>
<name>A0A1X2G897_9FUNG</name>
<sequence>MLPIDDEEVERLEIVHLLHKFLFGNLYLSPLEQQLHQGIRVLEVACGPAWWSKEMAGLYPNSEFIGIDDTMFPIQNPPLNFHTKKIDYTKDWPFQNDSFDFVVQREARFQHTSSTWDKVIEESIRVVKPGGHIEFLEGSNEMNDIGPNLSMWVMRLTVSMQSRELLGKLGVDLEAMFKKHDDKVNLVDSSHRSSPVGWLGRAGDLMTEVFERLIDSVKPRICDDWNITPAKYDTWTRLLIPEAREFKSWVNFYNVCLTKK</sequence>
<evidence type="ECO:0000259" key="4">
    <source>
        <dbReference type="Pfam" id="PF13649"/>
    </source>
</evidence>
<comment type="caution">
    <text evidence="5">The sequence shown here is derived from an EMBL/GenBank/DDBJ whole genome shotgun (WGS) entry which is preliminary data.</text>
</comment>
<organism evidence="5 6">
    <name type="scientific">Hesseltinella vesiculosa</name>
    <dbReference type="NCBI Taxonomy" id="101127"/>
    <lineage>
        <taxon>Eukaryota</taxon>
        <taxon>Fungi</taxon>
        <taxon>Fungi incertae sedis</taxon>
        <taxon>Mucoromycota</taxon>
        <taxon>Mucoromycotina</taxon>
        <taxon>Mucoromycetes</taxon>
        <taxon>Mucorales</taxon>
        <taxon>Cunninghamellaceae</taxon>
        <taxon>Hesseltinella</taxon>
    </lineage>
</organism>
<accession>A0A1X2G897</accession>
<evidence type="ECO:0000313" key="5">
    <source>
        <dbReference type="EMBL" id="ORX46794.1"/>
    </source>
</evidence>
<dbReference type="PROSITE" id="PS01184">
    <property type="entry name" value="UBIE_2"/>
    <property type="match status" value="1"/>
</dbReference>
<dbReference type="GO" id="GO:0008168">
    <property type="term" value="F:methyltransferase activity"/>
    <property type="evidence" value="ECO:0007669"/>
    <property type="project" value="UniProtKB-KW"/>
</dbReference>
<keyword evidence="2" id="KW-0808">Transferase</keyword>
<keyword evidence="3" id="KW-0949">S-adenosyl-L-methionine</keyword>
<dbReference type="Pfam" id="PF13649">
    <property type="entry name" value="Methyltransf_25"/>
    <property type="match status" value="1"/>
</dbReference>
<evidence type="ECO:0000256" key="1">
    <source>
        <dbReference type="ARBA" id="ARBA00022603"/>
    </source>
</evidence>
<dbReference type="OrthoDB" id="2013972at2759"/>
<dbReference type="CDD" id="cd02440">
    <property type="entry name" value="AdoMet_MTases"/>
    <property type="match status" value="1"/>
</dbReference>